<feature type="domain" description="GFO/IDH/MocA-like oxidoreductase" evidence="3">
    <location>
        <begin position="147"/>
        <end position="263"/>
    </location>
</feature>
<dbReference type="Pfam" id="PF22725">
    <property type="entry name" value="GFO_IDH_MocA_C3"/>
    <property type="match status" value="1"/>
</dbReference>
<dbReference type="InterPro" id="IPR050463">
    <property type="entry name" value="Gfo/Idh/MocA_oxidrdct_glycsds"/>
</dbReference>
<sequence length="348" mass="39087">MLNIGLVGYGFMGHMHLENYVRMMREGMPIQVAAICDVRIDELKHEKVEGNISTETDTSPIDLSAFRLYKDLEDMLQNEKLDVIDITLPTDLHADIACDLLQWGYHVFCEKPMAINSDEAARMAETARTSRGKLMIGQCLRFWPAYVYLKETVDSGRFGQVTGGYFFRGSEAPKGWLLQAKRSGGALLDMHIHDSDVIQWIFGMPEQVSTIARSCIPGSGYDIASTHYHYEDGKVLNAQVDWTLEGDFGFSMTYRVNFEKGNLVFENGKVKVHPSDAPGFVAELSDEMGYYPQLRYFLERVMSGEPIRRTTPESALLSVRLVEAEMLSASRNGEKVALSNVPVRSASI</sequence>
<protein>
    <submittedName>
        <fullName evidence="4">Gfo/Idh/MocA family protein</fullName>
    </submittedName>
</protein>
<dbReference type="SUPFAM" id="SSF55347">
    <property type="entry name" value="Glyceraldehyde-3-phosphate dehydrogenase-like, C-terminal domain"/>
    <property type="match status" value="1"/>
</dbReference>
<dbReference type="Gene3D" id="3.30.360.10">
    <property type="entry name" value="Dihydrodipicolinate Reductase, domain 2"/>
    <property type="match status" value="1"/>
</dbReference>
<dbReference type="PANTHER" id="PTHR43818:SF11">
    <property type="entry name" value="BCDNA.GH03377"/>
    <property type="match status" value="1"/>
</dbReference>
<dbReference type="InterPro" id="IPR000683">
    <property type="entry name" value="Gfo/Idh/MocA-like_OxRdtase_N"/>
</dbReference>
<name>A0ABV5AR22_9BACL</name>
<gene>
    <name evidence="4" type="ORF">ACE41H_06620</name>
</gene>
<dbReference type="Pfam" id="PF01408">
    <property type="entry name" value="GFO_IDH_MocA"/>
    <property type="match status" value="1"/>
</dbReference>
<comment type="caution">
    <text evidence="4">The sequence shown here is derived from an EMBL/GenBank/DDBJ whole genome shotgun (WGS) entry which is preliminary data.</text>
</comment>
<dbReference type="InterPro" id="IPR055170">
    <property type="entry name" value="GFO_IDH_MocA-like_dom"/>
</dbReference>
<dbReference type="RefSeq" id="WP_375354182.1">
    <property type="nucleotide sequence ID" value="NZ_JBHHMI010000004.1"/>
</dbReference>
<evidence type="ECO:0000259" key="3">
    <source>
        <dbReference type="Pfam" id="PF22725"/>
    </source>
</evidence>
<keyword evidence="5" id="KW-1185">Reference proteome</keyword>
<organism evidence="4 5">
    <name type="scientific">Paenibacillus enshidis</name>
    <dbReference type="NCBI Taxonomy" id="1458439"/>
    <lineage>
        <taxon>Bacteria</taxon>
        <taxon>Bacillati</taxon>
        <taxon>Bacillota</taxon>
        <taxon>Bacilli</taxon>
        <taxon>Bacillales</taxon>
        <taxon>Paenibacillaceae</taxon>
        <taxon>Paenibacillus</taxon>
    </lineage>
</organism>
<dbReference type="InterPro" id="IPR036291">
    <property type="entry name" value="NAD(P)-bd_dom_sf"/>
</dbReference>
<evidence type="ECO:0000313" key="4">
    <source>
        <dbReference type="EMBL" id="MFB5266455.1"/>
    </source>
</evidence>
<evidence type="ECO:0000259" key="2">
    <source>
        <dbReference type="Pfam" id="PF01408"/>
    </source>
</evidence>
<proteinExistence type="predicted"/>
<keyword evidence="1" id="KW-0560">Oxidoreductase</keyword>
<dbReference type="Gene3D" id="3.40.50.720">
    <property type="entry name" value="NAD(P)-binding Rossmann-like Domain"/>
    <property type="match status" value="1"/>
</dbReference>
<dbReference type="PANTHER" id="PTHR43818">
    <property type="entry name" value="BCDNA.GH03377"/>
    <property type="match status" value="1"/>
</dbReference>
<dbReference type="SUPFAM" id="SSF51735">
    <property type="entry name" value="NAD(P)-binding Rossmann-fold domains"/>
    <property type="match status" value="1"/>
</dbReference>
<dbReference type="EMBL" id="JBHHMI010000004">
    <property type="protein sequence ID" value="MFB5266455.1"/>
    <property type="molecule type" value="Genomic_DNA"/>
</dbReference>
<feature type="domain" description="Gfo/Idh/MocA-like oxidoreductase N-terminal" evidence="2">
    <location>
        <begin position="2"/>
        <end position="137"/>
    </location>
</feature>
<reference evidence="4 5" key="1">
    <citation type="submission" date="2024-09" db="EMBL/GenBank/DDBJ databases">
        <title>Paenibacillus zeirhizospherea sp. nov., isolated from surface of the maize (Zea mays) roots in a horticulture field, Hungary.</title>
        <authorList>
            <person name="Marton D."/>
            <person name="Farkas M."/>
            <person name="Bedics A."/>
            <person name="Toth E."/>
            <person name="Tancsics A."/>
            <person name="Boka K."/>
            <person name="Maroti G."/>
            <person name="Kriszt B."/>
            <person name="Cserhati M."/>
        </authorList>
    </citation>
    <scope>NUCLEOTIDE SEQUENCE [LARGE SCALE GENOMIC DNA]</scope>
    <source>
        <strain evidence="4 5">KCTC 33519</strain>
    </source>
</reference>
<evidence type="ECO:0000256" key="1">
    <source>
        <dbReference type="ARBA" id="ARBA00023002"/>
    </source>
</evidence>
<evidence type="ECO:0000313" key="5">
    <source>
        <dbReference type="Proteomes" id="UP001580346"/>
    </source>
</evidence>
<dbReference type="Proteomes" id="UP001580346">
    <property type="component" value="Unassembled WGS sequence"/>
</dbReference>
<accession>A0ABV5AR22</accession>